<comment type="caution">
    <text evidence="8">The sequence shown here is derived from an EMBL/GenBank/DDBJ whole genome shotgun (WGS) entry which is preliminary data.</text>
</comment>
<dbReference type="Proteomes" id="UP001166784">
    <property type="component" value="Unassembled WGS sequence"/>
</dbReference>
<keyword evidence="3 5" id="KW-0285">Flavoprotein</keyword>
<protein>
    <submittedName>
        <fullName evidence="8">FAD-dependent oxidoreductase</fullName>
    </submittedName>
</protein>
<evidence type="ECO:0000256" key="2">
    <source>
        <dbReference type="ARBA" id="ARBA00010790"/>
    </source>
</evidence>
<evidence type="ECO:0000256" key="3">
    <source>
        <dbReference type="ARBA" id="ARBA00022630"/>
    </source>
</evidence>
<dbReference type="InterPro" id="IPR007867">
    <property type="entry name" value="GMC_OxRtase_C"/>
</dbReference>
<name>A0ABS9ST23_9ACTN</name>
<organism evidence="8 9">
    <name type="scientific">Streptomyces marispadix</name>
    <dbReference type="NCBI Taxonomy" id="2922868"/>
    <lineage>
        <taxon>Bacteria</taxon>
        <taxon>Bacillati</taxon>
        <taxon>Actinomycetota</taxon>
        <taxon>Actinomycetes</taxon>
        <taxon>Kitasatosporales</taxon>
        <taxon>Streptomycetaceae</taxon>
        <taxon>Streptomyces</taxon>
    </lineage>
</organism>
<dbReference type="Gene3D" id="3.30.560.10">
    <property type="entry name" value="Glucose Oxidase, domain 3"/>
    <property type="match status" value="1"/>
</dbReference>
<dbReference type="Gene3D" id="3.50.50.60">
    <property type="entry name" value="FAD/NAD(P)-binding domain"/>
    <property type="match status" value="1"/>
</dbReference>
<dbReference type="PANTHER" id="PTHR11552:SF147">
    <property type="entry name" value="CHOLINE DEHYDROGENASE, MITOCHONDRIAL"/>
    <property type="match status" value="1"/>
</dbReference>
<dbReference type="InterPro" id="IPR000172">
    <property type="entry name" value="GMC_OxRdtase_N"/>
</dbReference>
<dbReference type="SUPFAM" id="SSF54373">
    <property type="entry name" value="FAD-linked reductases, C-terminal domain"/>
    <property type="match status" value="1"/>
</dbReference>
<proteinExistence type="inferred from homology"/>
<accession>A0ABS9ST23</accession>
<evidence type="ECO:0000313" key="8">
    <source>
        <dbReference type="EMBL" id="MCH6159436.1"/>
    </source>
</evidence>
<comment type="similarity">
    <text evidence="2 5">Belongs to the GMC oxidoreductase family.</text>
</comment>
<keyword evidence="4 5" id="KW-0274">FAD</keyword>
<reference evidence="8" key="1">
    <citation type="submission" date="2022-03" db="EMBL/GenBank/DDBJ databases">
        <authorList>
            <person name="Santos J.D.N."/>
            <person name="Kallscheuer N."/>
            <person name="Jogler C."/>
            <person name="Lage O.M."/>
        </authorList>
    </citation>
    <scope>NUCLEOTIDE SEQUENCE</scope>
    <source>
        <strain evidence="8">M600PL45_2</strain>
    </source>
</reference>
<gene>
    <name evidence="8" type="ORF">MMA15_03090</name>
</gene>
<feature type="domain" description="Glucose-methanol-choline oxidoreductase N-terminal" evidence="7">
    <location>
        <begin position="235"/>
        <end position="249"/>
    </location>
</feature>
<dbReference type="EMBL" id="JAKWJU010000002">
    <property type="protein sequence ID" value="MCH6159436.1"/>
    <property type="molecule type" value="Genomic_DNA"/>
</dbReference>
<sequence length="506" mass="54042">MYDYVIVGAGSAGCVLAARLSEDPSTRVLLLEAGPPDDAREIAVPGAMFALFKSERDWDYSTTGTRALYYPRGRTLGGSSSVNGTLYVRGHRAGYDGWRDDHGCTGWGYDDLLPYFRKAEDGPLSVEPQRHVHPLHHAWVAAARAQGLAPADDFDAAEPDGGAGLFRTTQRRGRRWSTADAYLRPAAGRGNLTVTTGAFVTRVDFEGRRARGVRYLHEGRELRAEAAREVVLCGGAVNSPHLLMLSGIGPPAALRAHGIGVVAASPNVGANLQDHPLCTPMWHLPHTRNLWEQATFRNMLAWLLLRRGPLASNGGGSLALTRSRDGLAAPDLLLGAMPTPVIDQGLRMPTERRMTMLVAALAPRSRGGVSLRSPDPAVPPAIDPGFLSDERDLDVLVTGVRLARRIAAREPLAGLTPGEDVPGDRDVAEWVRSTVHTLFHPTSSCAMSSSPASVCDPLLRVRGVDGLRIVDASVLPAVPHAPPNAAVIAVAERAADLIRGAVPLSV</sequence>
<dbReference type="PROSITE" id="PS00624">
    <property type="entry name" value="GMC_OXRED_2"/>
    <property type="match status" value="1"/>
</dbReference>
<evidence type="ECO:0000313" key="9">
    <source>
        <dbReference type="Proteomes" id="UP001166784"/>
    </source>
</evidence>
<evidence type="ECO:0000259" key="7">
    <source>
        <dbReference type="PROSITE" id="PS00624"/>
    </source>
</evidence>
<dbReference type="InterPro" id="IPR012132">
    <property type="entry name" value="GMC_OxRdtase"/>
</dbReference>
<keyword evidence="9" id="KW-1185">Reference proteome</keyword>
<dbReference type="PROSITE" id="PS00623">
    <property type="entry name" value="GMC_OXRED_1"/>
    <property type="match status" value="1"/>
</dbReference>
<dbReference type="Pfam" id="PF05199">
    <property type="entry name" value="GMC_oxred_C"/>
    <property type="match status" value="1"/>
</dbReference>
<evidence type="ECO:0000256" key="1">
    <source>
        <dbReference type="ARBA" id="ARBA00001974"/>
    </source>
</evidence>
<reference evidence="8" key="2">
    <citation type="journal article" date="2023" name="Int. J. Syst. Evol. Microbiol.">
        <title>Streptomyces marispadix sp. nov., isolated from marine beach sediment of the Northern Coast of Portugal.</title>
        <authorList>
            <person name="dos Santos J.D.N."/>
            <person name="Vitorino I.R."/>
            <person name="Kallscheuer N."/>
            <person name="Srivastava A."/>
            <person name="Krautwurst S."/>
            <person name="Marz M."/>
            <person name="Jogler C."/>
            <person name="Lobo Da Cunha A."/>
            <person name="Catita J."/>
            <person name="Goncalves H."/>
            <person name="Gonzalez I."/>
            <person name="Reyes F."/>
            <person name="Lage O.M."/>
        </authorList>
    </citation>
    <scope>NUCLEOTIDE SEQUENCE</scope>
    <source>
        <strain evidence="8">M600PL45_2</strain>
    </source>
</reference>
<evidence type="ECO:0000256" key="5">
    <source>
        <dbReference type="RuleBase" id="RU003968"/>
    </source>
</evidence>
<dbReference type="InterPro" id="IPR036188">
    <property type="entry name" value="FAD/NAD-bd_sf"/>
</dbReference>
<feature type="domain" description="Glucose-methanol-choline oxidoreductase N-terminal" evidence="6">
    <location>
        <begin position="73"/>
        <end position="96"/>
    </location>
</feature>
<dbReference type="SUPFAM" id="SSF51905">
    <property type="entry name" value="FAD/NAD(P)-binding domain"/>
    <property type="match status" value="1"/>
</dbReference>
<evidence type="ECO:0000256" key="4">
    <source>
        <dbReference type="ARBA" id="ARBA00022827"/>
    </source>
</evidence>
<dbReference type="RefSeq" id="WP_241057382.1">
    <property type="nucleotide sequence ID" value="NZ_JAKWJU010000002.1"/>
</dbReference>
<dbReference type="PIRSF" id="PIRSF000137">
    <property type="entry name" value="Alcohol_oxidase"/>
    <property type="match status" value="1"/>
</dbReference>
<comment type="cofactor">
    <cofactor evidence="1">
        <name>FAD</name>
        <dbReference type="ChEBI" id="CHEBI:57692"/>
    </cofactor>
</comment>
<dbReference type="Pfam" id="PF00732">
    <property type="entry name" value="GMC_oxred_N"/>
    <property type="match status" value="1"/>
</dbReference>
<evidence type="ECO:0000259" key="6">
    <source>
        <dbReference type="PROSITE" id="PS00623"/>
    </source>
</evidence>
<dbReference type="PANTHER" id="PTHR11552">
    <property type="entry name" value="GLUCOSE-METHANOL-CHOLINE GMC OXIDOREDUCTASE"/>
    <property type="match status" value="1"/>
</dbReference>